<evidence type="ECO:0000256" key="2">
    <source>
        <dbReference type="ARBA" id="ARBA00004687"/>
    </source>
</evidence>
<accession>A0A445ASL4</accession>
<dbReference type="GO" id="GO:0006506">
    <property type="term" value="P:GPI anchor biosynthetic process"/>
    <property type="evidence" value="ECO:0007669"/>
    <property type="project" value="UniProtKB-UniPathway"/>
</dbReference>
<dbReference type="EMBL" id="SDMP01000011">
    <property type="protein sequence ID" value="RYR29423.1"/>
    <property type="molecule type" value="Genomic_DNA"/>
</dbReference>
<organism evidence="10 11">
    <name type="scientific">Arachis hypogaea</name>
    <name type="common">Peanut</name>
    <dbReference type="NCBI Taxonomy" id="3818"/>
    <lineage>
        <taxon>Eukaryota</taxon>
        <taxon>Viridiplantae</taxon>
        <taxon>Streptophyta</taxon>
        <taxon>Embryophyta</taxon>
        <taxon>Tracheophyta</taxon>
        <taxon>Spermatophyta</taxon>
        <taxon>Magnoliopsida</taxon>
        <taxon>eudicotyledons</taxon>
        <taxon>Gunneridae</taxon>
        <taxon>Pentapetalae</taxon>
        <taxon>rosids</taxon>
        <taxon>fabids</taxon>
        <taxon>Fabales</taxon>
        <taxon>Fabaceae</taxon>
        <taxon>Papilionoideae</taxon>
        <taxon>50 kb inversion clade</taxon>
        <taxon>dalbergioids sensu lato</taxon>
        <taxon>Dalbergieae</taxon>
        <taxon>Pterocarpus clade</taxon>
        <taxon>Arachis</taxon>
    </lineage>
</organism>
<sequence>MRARAREQRVRGGHRRNVATAAAIAFVEEGVRRRERERRFTDEMEREDEDVTRERRRLFRRALSSLLGSIEATAAARACHAPVLTFGFDFFASRGLGPNDVAAAITRKMSQLNPNSSRCGNCGGGDYDVSVVIDSGSSCAQTEGSEAQCPLKCGKVIFGGKLSDEDFDEMLKRCLGNVGGGGKGYSVVVFNGDKEEGEVRAVVGKYRHAWVLGHVSEDEAASRTAEIFARLFMSGGSEGNSIRSEFMPVGADGRFSLLNSEPQDWIYDWGFHEIDKTLLHPVIQALQPIANITVESQVLYYTPKSSFSYWDDIHGSHIFSTKDLPFFVYILFGLDLFILNSNEWHLDTSVAAGGRSKVLQLVVYIPSAKECPLQLELPNRDLSKTNGFISPMWGGVVVWNPESCVKDLESKDPDRRVISPQVFFLVC</sequence>
<evidence type="ECO:0000256" key="9">
    <source>
        <dbReference type="ARBA" id="ARBA00023180"/>
    </source>
</evidence>
<dbReference type="PANTHER" id="PTHR21072:SF13">
    <property type="entry name" value="GPI TRANSAMIDASE COMPONENT PIG-S"/>
    <property type="match status" value="1"/>
</dbReference>
<keyword evidence="4" id="KW-0337">GPI-anchor biosynthesis</keyword>
<evidence type="ECO:0000256" key="7">
    <source>
        <dbReference type="ARBA" id="ARBA00022989"/>
    </source>
</evidence>
<dbReference type="PANTHER" id="PTHR21072">
    <property type="entry name" value="GPI TRANSAMIDASE COMPONENT PIG-S"/>
    <property type="match status" value="1"/>
</dbReference>
<keyword evidence="8" id="KW-0472">Membrane</keyword>
<evidence type="ECO:0000313" key="10">
    <source>
        <dbReference type="EMBL" id="RYR29423.1"/>
    </source>
</evidence>
<gene>
    <name evidence="10" type="ORF">Ahy_B01g053793</name>
</gene>
<evidence type="ECO:0000256" key="4">
    <source>
        <dbReference type="ARBA" id="ARBA00022502"/>
    </source>
</evidence>
<dbReference type="AlphaFoldDB" id="A0A445ASL4"/>
<keyword evidence="9" id="KW-0325">Glycoprotein</keyword>
<dbReference type="Pfam" id="PF10510">
    <property type="entry name" value="PIG-S"/>
    <property type="match status" value="1"/>
</dbReference>
<comment type="subcellular location">
    <subcellularLocation>
        <location evidence="1">Endoplasmic reticulum membrane</location>
        <topology evidence="1">Multi-pass membrane protein</topology>
    </subcellularLocation>
</comment>
<evidence type="ECO:0000256" key="1">
    <source>
        <dbReference type="ARBA" id="ARBA00004477"/>
    </source>
</evidence>
<keyword evidence="7" id="KW-1133">Transmembrane helix</keyword>
<reference evidence="10 11" key="1">
    <citation type="submission" date="2019-01" db="EMBL/GenBank/DDBJ databases">
        <title>Sequencing of cultivated peanut Arachis hypogaea provides insights into genome evolution and oil improvement.</title>
        <authorList>
            <person name="Chen X."/>
        </authorList>
    </citation>
    <scope>NUCLEOTIDE SEQUENCE [LARGE SCALE GENOMIC DNA]</scope>
    <source>
        <strain evidence="11">cv. Fuhuasheng</strain>
        <tissue evidence="10">Leaves</tissue>
    </source>
</reference>
<comment type="caution">
    <text evidence="10">The sequence shown here is derived from an EMBL/GenBank/DDBJ whole genome shotgun (WGS) entry which is preliminary data.</text>
</comment>
<dbReference type="GO" id="GO:0042765">
    <property type="term" value="C:GPI-anchor transamidase complex"/>
    <property type="evidence" value="ECO:0007669"/>
    <property type="project" value="InterPro"/>
</dbReference>
<dbReference type="STRING" id="3818.A0A445ASL4"/>
<evidence type="ECO:0000256" key="8">
    <source>
        <dbReference type="ARBA" id="ARBA00023136"/>
    </source>
</evidence>
<keyword evidence="5" id="KW-0812">Transmembrane</keyword>
<keyword evidence="11" id="KW-1185">Reference proteome</keyword>
<keyword evidence="6" id="KW-0256">Endoplasmic reticulum</keyword>
<evidence type="ECO:0000313" key="11">
    <source>
        <dbReference type="Proteomes" id="UP000289738"/>
    </source>
</evidence>
<dbReference type="InterPro" id="IPR019540">
    <property type="entry name" value="PtdIno-glycan_biosynth_class_S"/>
</dbReference>
<evidence type="ECO:0000256" key="5">
    <source>
        <dbReference type="ARBA" id="ARBA00022692"/>
    </source>
</evidence>
<dbReference type="UniPathway" id="UPA00196"/>
<evidence type="ECO:0000256" key="3">
    <source>
        <dbReference type="ARBA" id="ARBA00005316"/>
    </source>
</evidence>
<protein>
    <submittedName>
        <fullName evidence="10">Uncharacterized protein</fullName>
    </submittedName>
</protein>
<dbReference type="GO" id="GO:0016255">
    <property type="term" value="P:attachment of GPI anchor to protein"/>
    <property type="evidence" value="ECO:0007669"/>
    <property type="project" value="InterPro"/>
</dbReference>
<comment type="similarity">
    <text evidence="3">Belongs to the PIGS family.</text>
</comment>
<dbReference type="Proteomes" id="UP000289738">
    <property type="component" value="Chromosome B01"/>
</dbReference>
<proteinExistence type="inferred from homology"/>
<name>A0A445ASL4_ARAHY</name>
<comment type="pathway">
    <text evidence="2">Glycolipid biosynthesis; glycosylphosphatidylinositol-anchor biosynthesis.</text>
</comment>
<evidence type="ECO:0000256" key="6">
    <source>
        <dbReference type="ARBA" id="ARBA00022824"/>
    </source>
</evidence>